<accession>A0A2B4R7N3</accession>
<keyword evidence="4" id="KW-1185">Reference proteome</keyword>
<dbReference type="AlphaFoldDB" id="A0A2B4R7N3"/>
<evidence type="ECO:0000256" key="1">
    <source>
        <dbReference type="ARBA" id="ARBA00022801"/>
    </source>
</evidence>
<dbReference type="SUPFAM" id="SSF53474">
    <property type="entry name" value="alpha/beta-Hydrolases"/>
    <property type="match status" value="1"/>
</dbReference>
<dbReference type="Proteomes" id="UP000225706">
    <property type="component" value="Unassembled WGS sequence"/>
</dbReference>
<evidence type="ECO:0000313" key="3">
    <source>
        <dbReference type="EMBL" id="PFX12285.1"/>
    </source>
</evidence>
<dbReference type="GO" id="GO:0004061">
    <property type="term" value="F:arylformamidase activity"/>
    <property type="evidence" value="ECO:0007669"/>
    <property type="project" value="TreeGrafter"/>
</dbReference>
<dbReference type="PANTHER" id="PTHR48081">
    <property type="entry name" value="AB HYDROLASE SUPERFAMILY PROTEIN C4A8.06C"/>
    <property type="match status" value="1"/>
</dbReference>
<sequence length="345" mass="38193">MGNRAKDQDIQEETSKALCGVCLSLNIANMDEEKNEWLAQYYSPSKWNNRMDPGGVVDYHVNICTGYSKTTRKSSHCELSVCYGEKKAKMDIFYPAQENDDTAECVHEESGSSAAVVLFVHGGYWQEGSRKIYSFVSESWTKDGCVAAVVGYNLAPEASLDQMVGEIQSAVKYINTRFPKSRLFLCGHSAGAHLCAMMMVSDWSKDLSIPQAIHGMFLLSGVFDLVPIVSTYVNDALKLTEESAAQVSPQQILTKMSPTFVCLILVVMEEHGSPEFLRQAKEFVEILKSHKVQCCLLELPGVDHFSMIENMVNSDDLLCQEILKGVRNITSAKSEKGVKVPDSGL</sequence>
<dbReference type="InterPro" id="IPR050300">
    <property type="entry name" value="GDXG_lipolytic_enzyme"/>
</dbReference>
<dbReference type="InterPro" id="IPR013094">
    <property type="entry name" value="AB_hydrolase_3"/>
</dbReference>
<keyword evidence="1" id="KW-0378">Hydrolase</keyword>
<protein>
    <submittedName>
        <fullName evidence="3">Kynurenine formamidase</fullName>
    </submittedName>
</protein>
<name>A0A2B4R7N3_STYPI</name>
<dbReference type="Pfam" id="PF07859">
    <property type="entry name" value="Abhydrolase_3"/>
    <property type="match status" value="1"/>
</dbReference>
<proteinExistence type="predicted"/>
<organism evidence="3 4">
    <name type="scientific">Stylophora pistillata</name>
    <name type="common">Smooth cauliflower coral</name>
    <dbReference type="NCBI Taxonomy" id="50429"/>
    <lineage>
        <taxon>Eukaryota</taxon>
        <taxon>Metazoa</taxon>
        <taxon>Cnidaria</taxon>
        <taxon>Anthozoa</taxon>
        <taxon>Hexacorallia</taxon>
        <taxon>Scleractinia</taxon>
        <taxon>Astrocoeniina</taxon>
        <taxon>Pocilloporidae</taxon>
        <taxon>Stylophora</taxon>
    </lineage>
</organism>
<feature type="domain" description="Alpha/beta hydrolase fold-3" evidence="2">
    <location>
        <begin position="117"/>
        <end position="226"/>
    </location>
</feature>
<gene>
    <name evidence="3" type="primary">Afmid</name>
    <name evidence="3" type="ORF">AWC38_SpisGene23784</name>
</gene>
<evidence type="ECO:0000259" key="2">
    <source>
        <dbReference type="Pfam" id="PF07859"/>
    </source>
</evidence>
<reference evidence="4" key="1">
    <citation type="journal article" date="2017" name="bioRxiv">
        <title>Comparative analysis of the genomes of Stylophora pistillata and Acropora digitifera provides evidence for extensive differences between species of corals.</title>
        <authorList>
            <person name="Voolstra C.R."/>
            <person name="Li Y."/>
            <person name="Liew Y.J."/>
            <person name="Baumgarten S."/>
            <person name="Zoccola D."/>
            <person name="Flot J.-F."/>
            <person name="Tambutte S."/>
            <person name="Allemand D."/>
            <person name="Aranda M."/>
        </authorList>
    </citation>
    <scope>NUCLEOTIDE SEQUENCE [LARGE SCALE GENOMIC DNA]</scope>
</reference>
<dbReference type="OrthoDB" id="433474at2759"/>
<dbReference type="Gene3D" id="3.40.50.1820">
    <property type="entry name" value="alpha/beta hydrolase"/>
    <property type="match status" value="1"/>
</dbReference>
<dbReference type="InterPro" id="IPR029058">
    <property type="entry name" value="AB_hydrolase_fold"/>
</dbReference>
<evidence type="ECO:0000313" key="4">
    <source>
        <dbReference type="Proteomes" id="UP000225706"/>
    </source>
</evidence>
<dbReference type="PANTHER" id="PTHR48081:SF33">
    <property type="entry name" value="KYNURENINE FORMAMIDASE"/>
    <property type="match status" value="1"/>
</dbReference>
<comment type="caution">
    <text evidence="3">The sequence shown here is derived from an EMBL/GenBank/DDBJ whole genome shotgun (WGS) entry which is preliminary data.</text>
</comment>
<dbReference type="STRING" id="50429.A0A2B4R7N3"/>
<dbReference type="EMBL" id="LSMT01001460">
    <property type="protein sequence ID" value="PFX12285.1"/>
    <property type="molecule type" value="Genomic_DNA"/>
</dbReference>